<dbReference type="EMBL" id="CP091430">
    <property type="protein sequence ID" value="UVI29293.1"/>
    <property type="molecule type" value="Genomic_DNA"/>
</dbReference>
<dbReference type="RefSeq" id="WP_258385382.1">
    <property type="nucleotide sequence ID" value="NZ_CP091430.1"/>
</dbReference>
<proteinExistence type="predicted"/>
<evidence type="ECO:0000313" key="2">
    <source>
        <dbReference type="Proteomes" id="UP001057877"/>
    </source>
</evidence>
<name>A0ABY5SAG9_9BACL</name>
<dbReference type="Proteomes" id="UP001057877">
    <property type="component" value="Chromosome"/>
</dbReference>
<gene>
    <name evidence="1" type="ORF">L1F29_28320</name>
</gene>
<organism evidence="1 2">
    <name type="scientific">Paenibacillus spongiae</name>
    <dbReference type="NCBI Taxonomy" id="2909671"/>
    <lineage>
        <taxon>Bacteria</taxon>
        <taxon>Bacillati</taxon>
        <taxon>Bacillota</taxon>
        <taxon>Bacilli</taxon>
        <taxon>Bacillales</taxon>
        <taxon>Paenibacillaceae</taxon>
        <taxon>Paenibacillus</taxon>
    </lineage>
</organism>
<protein>
    <submittedName>
        <fullName evidence="1">Uncharacterized protein</fullName>
    </submittedName>
</protein>
<accession>A0ABY5SAG9</accession>
<reference evidence="1" key="1">
    <citation type="submission" date="2022-01" db="EMBL/GenBank/DDBJ databases">
        <title>Paenibacillus spongiae sp. nov., isolated from marine sponge.</title>
        <authorList>
            <person name="Li Z."/>
            <person name="Zhang M."/>
        </authorList>
    </citation>
    <scope>NUCLEOTIDE SEQUENCE</scope>
    <source>
        <strain evidence="1">PHS-Z3</strain>
    </source>
</reference>
<sequence>MILRGLVDFNISSGLDPSTLFINECGGGPAASLFRIPDGSIVILQRGSIKKRMRVIKGDASECDFHFAELNPNTARLFRVKAEERFLLVFNGRTRVMKMIRVPVTRDTALFVLDRNRLHENAITLGGPFIDDLGIFSTRKTIIVIRGGVCKRFRILKSRVETPDLFFQLTAANASRFGLNNGKKYRLAYNQITNRLVIGMQVT</sequence>
<evidence type="ECO:0000313" key="1">
    <source>
        <dbReference type="EMBL" id="UVI29293.1"/>
    </source>
</evidence>
<keyword evidence="2" id="KW-1185">Reference proteome</keyword>